<reference evidence="1" key="1">
    <citation type="submission" date="2018-06" db="EMBL/GenBank/DDBJ databases">
        <authorList>
            <person name="Zhirakovskaya E."/>
        </authorList>
    </citation>
    <scope>NUCLEOTIDE SEQUENCE</scope>
</reference>
<dbReference type="InterPro" id="IPR001611">
    <property type="entry name" value="Leu-rich_rpt"/>
</dbReference>
<dbReference type="EMBL" id="UOFT01000035">
    <property type="protein sequence ID" value="VAW93967.1"/>
    <property type="molecule type" value="Genomic_DNA"/>
</dbReference>
<accession>A0A3B1A305</accession>
<evidence type="ECO:0000313" key="1">
    <source>
        <dbReference type="EMBL" id="VAW93967.1"/>
    </source>
</evidence>
<dbReference type="SUPFAM" id="SSF52047">
    <property type="entry name" value="RNI-like"/>
    <property type="match status" value="1"/>
</dbReference>
<dbReference type="Gene3D" id="3.80.10.10">
    <property type="entry name" value="Ribonuclease Inhibitor"/>
    <property type="match status" value="2"/>
</dbReference>
<organism evidence="1">
    <name type="scientific">hydrothermal vent metagenome</name>
    <dbReference type="NCBI Taxonomy" id="652676"/>
    <lineage>
        <taxon>unclassified sequences</taxon>
        <taxon>metagenomes</taxon>
        <taxon>ecological metagenomes</taxon>
    </lineage>
</organism>
<dbReference type="PANTHER" id="PTHR13318:SF95">
    <property type="entry name" value="F-BOX PROTEIN YLR352W"/>
    <property type="match status" value="1"/>
</dbReference>
<dbReference type="GO" id="GO:0019005">
    <property type="term" value="C:SCF ubiquitin ligase complex"/>
    <property type="evidence" value="ECO:0007669"/>
    <property type="project" value="TreeGrafter"/>
</dbReference>
<sequence>MVSIKIGTVSLILLTGIAVNSAVAAYTKKPSKASTEFKAEVVDAWLKAGALTGYLAHGKSGGWHYLRKRPDGVNSLPVFLWTKFKPGVMARLPAPSVSFAISLGATKIDNAGLDELARFKYLRSLDISHTKVTDKGLGKLAAITSLRSLDLGASYVTDAGLRSLSKIRHLRNFYFGSTAVTDKGVTALAQNKNMRILYLYKTQVTDMSLKVLAELRSLKILYLAKTKVTEKGLAELRKARPKLRIEN</sequence>
<dbReference type="InterPro" id="IPR032675">
    <property type="entry name" value="LRR_dom_sf"/>
</dbReference>
<dbReference type="AlphaFoldDB" id="A0A3B1A305"/>
<dbReference type="Pfam" id="PF13516">
    <property type="entry name" value="LRR_6"/>
    <property type="match status" value="1"/>
</dbReference>
<proteinExistence type="predicted"/>
<dbReference type="GO" id="GO:0031146">
    <property type="term" value="P:SCF-dependent proteasomal ubiquitin-dependent protein catabolic process"/>
    <property type="evidence" value="ECO:0007669"/>
    <property type="project" value="TreeGrafter"/>
</dbReference>
<dbReference type="PANTHER" id="PTHR13318">
    <property type="entry name" value="PARTNER OF PAIRED, ISOFORM B-RELATED"/>
    <property type="match status" value="1"/>
</dbReference>
<protein>
    <recommendedName>
        <fullName evidence="2">Alanyl-tRNA synthetase</fullName>
    </recommendedName>
</protein>
<evidence type="ECO:0008006" key="2">
    <source>
        <dbReference type="Google" id="ProtNLM"/>
    </source>
</evidence>
<gene>
    <name evidence="1" type="ORF">MNBD_GAMMA23-1093</name>
</gene>
<name>A0A3B1A305_9ZZZZ</name>